<keyword evidence="1" id="KW-1133">Transmembrane helix</keyword>
<reference evidence="3" key="1">
    <citation type="submission" date="2016-01" db="EMBL/GenBank/DDBJ databases">
        <authorList>
            <person name="Mitreva M."/>
            <person name="Pepin K.H."/>
            <person name="Mihindukulasuriya K.A."/>
            <person name="Fulton R."/>
            <person name="Fronick C."/>
            <person name="O'Laughlin M."/>
            <person name="Miner T."/>
            <person name="Herter B."/>
            <person name="Rosa B.A."/>
            <person name="Cordes M."/>
            <person name="Tomlinson C."/>
            <person name="Wollam A."/>
            <person name="Palsikar V.B."/>
            <person name="Mardis E.R."/>
            <person name="Wilson R.K."/>
        </authorList>
    </citation>
    <scope>NUCLEOTIDE SEQUENCE [LARGE SCALE GENOMIC DNA]</scope>
    <source>
        <strain evidence="3">CMW8396</strain>
    </source>
</reference>
<organism evidence="2 3">
    <name type="scientific">Fusobacterium equinum</name>
    <dbReference type="NCBI Taxonomy" id="134605"/>
    <lineage>
        <taxon>Bacteria</taxon>
        <taxon>Fusobacteriati</taxon>
        <taxon>Fusobacteriota</taxon>
        <taxon>Fusobacteriia</taxon>
        <taxon>Fusobacteriales</taxon>
        <taxon>Fusobacteriaceae</taxon>
        <taxon>Fusobacterium</taxon>
    </lineage>
</organism>
<dbReference type="STRING" id="134605.HMPREF3206_00756"/>
<sequence length="173" mass="21132">MKTIFIFHHKKRGFIFLPILFFISFFMGMMLIEFQEIYSLFSVHILEKQSEEKKISQETLTNIVNYEKAKIEKYLSEYPDKKLYHYLTETEDQISLLVKTNSPISIGGYHLENEIPQKIIYDTWKGYFVKYYELIERKQKYKIRFMVEYRYGKNKKVSEFISYKIIEMEVYLL</sequence>
<feature type="transmembrane region" description="Helical" evidence="1">
    <location>
        <begin position="12"/>
        <end position="32"/>
    </location>
</feature>
<dbReference type="EMBL" id="LRPX01000030">
    <property type="protein sequence ID" value="KXA15236.1"/>
    <property type="molecule type" value="Genomic_DNA"/>
</dbReference>
<keyword evidence="1" id="KW-0472">Membrane</keyword>
<dbReference type="AlphaFoldDB" id="A0A133NG06"/>
<dbReference type="Proteomes" id="UP000070617">
    <property type="component" value="Unassembled WGS sequence"/>
</dbReference>
<evidence type="ECO:0000256" key="1">
    <source>
        <dbReference type="SAM" id="Phobius"/>
    </source>
</evidence>
<keyword evidence="3" id="KW-1185">Reference proteome</keyword>
<gene>
    <name evidence="2" type="ORF">HMPREF3206_00756</name>
</gene>
<accession>A0A133NG06</accession>
<dbReference type="PATRIC" id="fig|134605.3.peg.757"/>
<proteinExistence type="predicted"/>
<evidence type="ECO:0000313" key="2">
    <source>
        <dbReference type="EMBL" id="KXA15236.1"/>
    </source>
</evidence>
<protein>
    <submittedName>
        <fullName evidence="2">Uncharacterized protein</fullName>
    </submittedName>
</protein>
<dbReference type="RefSeq" id="WP_008802387.1">
    <property type="nucleotide sequence ID" value="NZ_KQ956525.1"/>
</dbReference>
<keyword evidence="1" id="KW-0812">Transmembrane</keyword>
<name>A0A133NG06_9FUSO</name>
<evidence type="ECO:0000313" key="3">
    <source>
        <dbReference type="Proteomes" id="UP000070617"/>
    </source>
</evidence>
<comment type="caution">
    <text evidence="2">The sequence shown here is derived from an EMBL/GenBank/DDBJ whole genome shotgun (WGS) entry which is preliminary data.</text>
</comment>